<protein>
    <recommendedName>
        <fullName evidence="2">SCAN box domain-containing protein</fullName>
    </recommendedName>
</protein>
<keyword evidence="4" id="KW-1185">Reference proteome</keyword>
<dbReference type="AlphaFoldDB" id="V4AHQ9"/>
<evidence type="ECO:0000313" key="4">
    <source>
        <dbReference type="Proteomes" id="UP000030746"/>
    </source>
</evidence>
<evidence type="ECO:0000259" key="2">
    <source>
        <dbReference type="Pfam" id="PF02023"/>
    </source>
</evidence>
<organism evidence="3 4">
    <name type="scientific">Lottia gigantea</name>
    <name type="common">Giant owl limpet</name>
    <dbReference type="NCBI Taxonomy" id="225164"/>
    <lineage>
        <taxon>Eukaryota</taxon>
        <taxon>Metazoa</taxon>
        <taxon>Spiralia</taxon>
        <taxon>Lophotrochozoa</taxon>
        <taxon>Mollusca</taxon>
        <taxon>Gastropoda</taxon>
        <taxon>Patellogastropoda</taxon>
        <taxon>Lottioidea</taxon>
        <taxon>Lottiidae</taxon>
        <taxon>Lottia</taxon>
    </lineage>
</organism>
<dbReference type="PANTHER" id="PTHR46888">
    <property type="entry name" value="ZINC KNUCKLE DOMAINCONTAINING PROTEIN-RELATED"/>
    <property type="match status" value="1"/>
</dbReference>
<dbReference type="OrthoDB" id="10051775at2759"/>
<dbReference type="KEGG" id="lgi:LOTGIDRAFT_160974"/>
<feature type="coiled-coil region" evidence="1">
    <location>
        <begin position="264"/>
        <end position="291"/>
    </location>
</feature>
<dbReference type="STRING" id="225164.V4AHQ9"/>
<dbReference type="EMBL" id="KB201750">
    <property type="protein sequence ID" value="ESO94740.1"/>
    <property type="molecule type" value="Genomic_DNA"/>
</dbReference>
<proteinExistence type="predicted"/>
<dbReference type="RefSeq" id="XP_009054481.1">
    <property type="nucleotide sequence ID" value="XM_009056233.1"/>
</dbReference>
<dbReference type="SUPFAM" id="SSF47353">
    <property type="entry name" value="Retrovirus capsid dimerization domain-like"/>
    <property type="match status" value="1"/>
</dbReference>
<dbReference type="InterPro" id="IPR003309">
    <property type="entry name" value="SCAN_dom"/>
</dbReference>
<dbReference type="InterPro" id="IPR038269">
    <property type="entry name" value="SCAN_sf"/>
</dbReference>
<accession>V4AHQ9</accession>
<keyword evidence="1" id="KW-0175">Coiled coil</keyword>
<dbReference type="GeneID" id="20238564"/>
<dbReference type="Pfam" id="PF02023">
    <property type="entry name" value="SCAN"/>
    <property type="match status" value="1"/>
</dbReference>
<dbReference type="Proteomes" id="UP000030746">
    <property type="component" value="Unassembled WGS sequence"/>
</dbReference>
<reference evidence="3 4" key="1">
    <citation type="journal article" date="2013" name="Nature">
        <title>Insights into bilaterian evolution from three spiralian genomes.</title>
        <authorList>
            <person name="Simakov O."/>
            <person name="Marletaz F."/>
            <person name="Cho S.J."/>
            <person name="Edsinger-Gonzales E."/>
            <person name="Havlak P."/>
            <person name="Hellsten U."/>
            <person name="Kuo D.H."/>
            <person name="Larsson T."/>
            <person name="Lv J."/>
            <person name="Arendt D."/>
            <person name="Savage R."/>
            <person name="Osoegawa K."/>
            <person name="de Jong P."/>
            <person name="Grimwood J."/>
            <person name="Chapman J.A."/>
            <person name="Shapiro H."/>
            <person name="Aerts A."/>
            <person name="Otillar R.P."/>
            <person name="Terry A.Y."/>
            <person name="Boore J.L."/>
            <person name="Grigoriev I.V."/>
            <person name="Lindberg D.R."/>
            <person name="Seaver E.C."/>
            <person name="Weisblat D.A."/>
            <person name="Putnam N.H."/>
            <person name="Rokhsar D.S."/>
        </authorList>
    </citation>
    <scope>NUCLEOTIDE SEQUENCE [LARGE SCALE GENOMIC DNA]</scope>
</reference>
<dbReference type="Gene3D" id="1.10.4020.10">
    <property type="entry name" value="DNA breaking-rejoining enzymes"/>
    <property type="match status" value="1"/>
</dbReference>
<dbReference type="HOGENOM" id="CLU_889309_0_0_1"/>
<dbReference type="PANTHER" id="PTHR46888:SF1">
    <property type="entry name" value="RIBONUCLEASE H"/>
    <property type="match status" value="1"/>
</dbReference>
<sequence length="313" mass="36070">MLKQLELKKELCSLELSQAKAKRDVLEASLNLPFHESAVDSKPCKSLIKLPPFDESIDEMDAYINRFERFAQAQGWQRLPADKKNEYEALRDSLLKSYNLTEEGFHNRFRNSKPIFKEIPQQFIARLEGYFNRWIELSQTCKNYDALKDLLLREQFLVCCSLYMTVFLKERVPKTVDELIKLTDQYLSTQASAIKSSVGERRKCVMFEALCMTNPVCDLILGNISGVKDPFSGDLLQAVETHSGKSKQNPKPLRVSDLGNENVSKEQLKEAQQIDDLLKEVREKLAKEEKDNRGGLIYRCFTSPEIENGRLFQ</sequence>
<evidence type="ECO:0000256" key="1">
    <source>
        <dbReference type="SAM" id="Coils"/>
    </source>
</evidence>
<dbReference type="CTD" id="20238564"/>
<name>V4AHQ9_LOTGI</name>
<gene>
    <name evidence="3" type="ORF">LOTGIDRAFT_160974</name>
</gene>
<evidence type="ECO:0000313" key="3">
    <source>
        <dbReference type="EMBL" id="ESO94740.1"/>
    </source>
</evidence>
<feature type="domain" description="SCAN box" evidence="2">
    <location>
        <begin position="103"/>
        <end position="191"/>
    </location>
</feature>